<accession>A0AAD9J8F0</accession>
<dbReference type="Proteomes" id="UP001208570">
    <property type="component" value="Unassembled WGS sequence"/>
</dbReference>
<organism evidence="2 3">
    <name type="scientific">Paralvinella palmiformis</name>
    <dbReference type="NCBI Taxonomy" id="53620"/>
    <lineage>
        <taxon>Eukaryota</taxon>
        <taxon>Metazoa</taxon>
        <taxon>Spiralia</taxon>
        <taxon>Lophotrochozoa</taxon>
        <taxon>Annelida</taxon>
        <taxon>Polychaeta</taxon>
        <taxon>Sedentaria</taxon>
        <taxon>Canalipalpata</taxon>
        <taxon>Terebellida</taxon>
        <taxon>Terebelliformia</taxon>
        <taxon>Alvinellidae</taxon>
        <taxon>Paralvinella</taxon>
    </lineage>
</organism>
<evidence type="ECO:0000256" key="1">
    <source>
        <dbReference type="SAM" id="MobiDB-lite"/>
    </source>
</evidence>
<dbReference type="AlphaFoldDB" id="A0AAD9J8F0"/>
<feature type="compositionally biased region" description="Basic and acidic residues" evidence="1">
    <location>
        <begin position="167"/>
        <end position="177"/>
    </location>
</feature>
<feature type="region of interest" description="Disordered" evidence="1">
    <location>
        <begin position="1"/>
        <end position="68"/>
    </location>
</feature>
<feature type="compositionally biased region" description="Basic residues" evidence="1">
    <location>
        <begin position="31"/>
        <end position="40"/>
    </location>
</feature>
<feature type="region of interest" description="Disordered" evidence="1">
    <location>
        <begin position="223"/>
        <end position="320"/>
    </location>
</feature>
<comment type="caution">
    <text evidence="2">The sequence shown here is derived from an EMBL/GenBank/DDBJ whole genome shotgun (WGS) entry which is preliminary data.</text>
</comment>
<reference evidence="2" key="1">
    <citation type="journal article" date="2023" name="Mol. Biol. Evol.">
        <title>Third-Generation Sequencing Reveals the Adaptive Role of the Epigenome in Three Deep-Sea Polychaetes.</title>
        <authorList>
            <person name="Perez M."/>
            <person name="Aroh O."/>
            <person name="Sun Y."/>
            <person name="Lan Y."/>
            <person name="Juniper S.K."/>
            <person name="Young C.R."/>
            <person name="Angers B."/>
            <person name="Qian P.Y."/>
        </authorList>
    </citation>
    <scope>NUCLEOTIDE SEQUENCE</scope>
    <source>
        <strain evidence="2">P08H-3</strain>
    </source>
</reference>
<evidence type="ECO:0000313" key="2">
    <source>
        <dbReference type="EMBL" id="KAK2148048.1"/>
    </source>
</evidence>
<protein>
    <submittedName>
        <fullName evidence="2">Uncharacterized protein</fullName>
    </submittedName>
</protein>
<feature type="region of interest" description="Disordered" evidence="1">
    <location>
        <begin position="89"/>
        <end position="191"/>
    </location>
</feature>
<gene>
    <name evidence="2" type="ORF">LSH36_519g03092</name>
</gene>
<proteinExistence type="predicted"/>
<feature type="compositionally biased region" description="Polar residues" evidence="1">
    <location>
        <begin position="1"/>
        <end position="14"/>
    </location>
</feature>
<feature type="compositionally biased region" description="Low complexity" evidence="1">
    <location>
        <begin position="245"/>
        <end position="267"/>
    </location>
</feature>
<sequence>MISTNENTFQNAKPTKTRIVPDHRQMSTLNRRPRSSRRLLAKRESARNGAAPVAPPADGRREQTTNQSTVDIFRLAQNELFGVYVADPTTTTTTRTPPALSGLRRTGTSIDDLARKRQENEANRKIQKDKASKNWIESGESRSPAPSGKQSQRRSGLAPLGFVPAEGHADEHPRDGVRPVARAHPAGHQGKKTLQQALNMANGYDVTQANDVRHHFDNPRYVIPATRGQGRLPHPASVVKEQQKMEQQYQHLQHQFQQQRQQYNHQQQQHREQQQQELQEERQGYSRQQQLDHNAWQQHQQQQPHHHHQQQQQHHGVNPSLPVTIRDLADATAGLQKPRTDPRSLKAKLDVNLLQDLVGGSQPRRRIRKVSYVNYCDKDKTDLIVQWLKKAEDVDPEVDDLDLLSEYGDNAANDGGAY</sequence>
<dbReference type="EMBL" id="JAODUP010000519">
    <property type="protein sequence ID" value="KAK2148048.1"/>
    <property type="molecule type" value="Genomic_DNA"/>
</dbReference>
<feature type="compositionally biased region" description="Basic and acidic residues" evidence="1">
    <location>
        <begin position="112"/>
        <end position="132"/>
    </location>
</feature>
<feature type="compositionally biased region" description="Low complexity" evidence="1">
    <location>
        <begin position="89"/>
        <end position="98"/>
    </location>
</feature>
<name>A0AAD9J8F0_9ANNE</name>
<evidence type="ECO:0000313" key="3">
    <source>
        <dbReference type="Proteomes" id="UP001208570"/>
    </source>
</evidence>
<feature type="compositionally biased region" description="Low complexity" evidence="1">
    <location>
        <begin position="288"/>
        <end position="303"/>
    </location>
</feature>
<keyword evidence="3" id="KW-1185">Reference proteome</keyword>
<feature type="compositionally biased region" description="Basic and acidic residues" evidence="1">
    <location>
        <begin position="269"/>
        <end position="284"/>
    </location>
</feature>